<dbReference type="GO" id="GO:0016020">
    <property type="term" value="C:membrane"/>
    <property type="evidence" value="ECO:0007669"/>
    <property type="project" value="UniProtKB-SubCell"/>
</dbReference>
<feature type="transmembrane region" description="Helical" evidence="6">
    <location>
        <begin position="383"/>
        <end position="405"/>
    </location>
</feature>
<dbReference type="EnsemblMetazoa" id="CLYHEMT009365.1">
    <property type="protein sequence ID" value="CLYHEMP009365.1"/>
    <property type="gene ID" value="CLYHEMG009365"/>
</dbReference>
<dbReference type="InterPro" id="IPR011701">
    <property type="entry name" value="MFS"/>
</dbReference>
<evidence type="ECO:0000259" key="7">
    <source>
        <dbReference type="PROSITE" id="PS50850"/>
    </source>
</evidence>
<dbReference type="RefSeq" id="XP_066921866.1">
    <property type="nucleotide sequence ID" value="XM_067065765.1"/>
</dbReference>
<evidence type="ECO:0000313" key="9">
    <source>
        <dbReference type="Proteomes" id="UP000594262"/>
    </source>
</evidence>
<reference evidence="8" key="1">
    <citation type="submission" date="2021-01" db="UniProtKB">
        <authorList>
            <consortium name="EnsemblMetazoa"/>
        </authorList>
    </citation>
    <scope>IDENTIFICATION</scope>
</reference>
<dbReference type="InterPro" id="IPR036259">
    <property type="entry name" value="MFS_trans_sf"/>
</dbReference>
<proteinExistence type="predicted"/>
<evidence type="ECO:0000313" key="8">
    <source>
        <dbReference type="EnsemblMetazoa" id="CLYHEMP009365.1"/>
    </source>
</evidence>
<dbReference type="Gene3D" id="1.20.1250.20">
    <property type="entry name" value="MFS general substrate transporter like domains"/>
    <property type="match status" value="1"/>
</dbReference>
<keyword evidence="5 6" id="KW-0472">Membrane</keyword>
<dbReference type="InterPro" id="IPR020846">
    <property type="entry name" value="MFS_dom"/>
</dbReference>
<evidence type="ECO:0000256" key="2">
    <source>
        <dbReference type="ARBA" id="ARBA00022448"/>
    </source>
</evidence>
<feature type="transmembrane region" description="Helical" evidence="6">
    <location>
        <begin position="166"/>
        <end position="186"/>
    </location>
</feature>
<evidence type="ECO:0000256" key="5">
    <source>
        <dbReference type="ARBA" id="ARBA00023136"/>
    </source>
</evidence>
<dbReference type="SUPFAM" id="SSF103473">
    <property type="entry name" value="MFS general substrate transporter"/>
    <property type="match status" value="1"/>
</dbReference>
<dbReference type="PANTHER" id="PTHR23511:SF34">
    <property type="entry name" value="SYNAPTIC VESICLE GLYCOPROTEIN 2"/>
    <property type="match status" value="1"/>
</dbReference>
<feature type="transmembrane region" description="Helical" evidence="6">
    <location>
        <begin position="81"/>
        <end position="101"/>
    </location>
</feature>
<evidence type="ECO:0000256" key="1">
    <source>
        <dbReference type="ARBA" id="ARBA00004141"/>
    </source>
</evidence>
<dbReference type="Proteomes" id="UP000594262">
    <property type="component" value="Unplaced"/>
</dbReference>
<feature type="transmembrane region" description="Helical" evidence="6">
    <location>
        <begin position="43"/>
        <end position="69"/>
    </location>
</feature>
<name>A0A7M5WLE6_9CNID</name>
<feature type="transmembrane region" description="Helical" evidence="6">
    <location>
        <begin position="330"/>
        <end position="352"/>
    </location>
</feature>
<feature type="transmembrane region" description="Helical" evidence="6">
    <location>
        <begin position="359"/>
        <end position="377"/>
    </location>
</feature>
<dbReference type="PROSITE" id="PS50850">
    <property type="entry name" value="MFS"/>
    <property type="match status" value="1"/>
</dbReference>
<keyword evidence="9" id="KW-1185">Reference proteome</keyword>
<feature type="transmembrane region" description="Helical" evidence="6">
    <location>
        <begin position="264"/>
        <end position="283"/>
    </location>
</feature>
<evidence type="ECO:0000256" key="4">
    <source>
        <dbReference type="ARBA" id="ARBA00022989"/>
    </source>
</evidence>
<keyword evidence="3 6" id="KW-0812">Transmembrane</keyword>
<accession>A0A7M5WLE6</accession>
<dbReference type="GO" id="GO:0022857">
    <property type="term" value="F:transmembrane transporter activity"/>
    <property type="evidence" value="ECO:0007669"/>
    <property type="project" value="InterPro"/>
</dbReference>
<feature type="transmembrane region" description="Helical" evidence="6">
    <location>
        <begin position="108"/>
        <end position="127"/>
    </location>
</feature>
<dbReference type="Pfam" id="PF07690">
    <property type="entry name" value="MFS_1"/>
    <property type="match status" value="1"/>
</dbReference>
<keyword evidence="4 6" id="KW-1133">Transmembrane helix</keyword>
<feature type="transmembrane region" description="Helical" evidence="6">
    <location>
        <begin position="133"/>
        <end position="154"/>
    </location>
</feature>
<comment type="subcellular location">
    <subcellularLocation>
        <location evidence="1">Membrane</location>
        <topology evidence="1">Multi-pass membrane protein</topology>
    </subcellularLocation>
</comment>
<dbReference type="OrthoDB" id="3936150at2759"/>
<organism evidence="8 9">
    <name type="scientific">Clytia hemisphaerica</name>
    <dbReference type="NCBI Taxonomy" id="252671"/>
    <lineage>
        <taxon>Eukaryota</taxon>
        <taxon>Metazoa</taxon>
        <taxon>Cnidaria</taxon>
        <taxon>Hydrozoa</taxon>
        <taxon>Hydroidolina</taxon>
        <taxon>Leptothecata</taxon>
        <taxon>Obeliida</taxon>
        <taxon>Clytiidae</taxon>
        <taxon>Clytia</taxon>
    </lineage>
</organism>
<evidence type="ECO:0000256" key="6">
    <source>
        <dbReference type="SAM" id="Phobius"/>
    </source>
</evidence>
<feature type="transmembrane region" description="Helical" evidence="6">
    <location>
        <begin position="192"/>
        <end position="213"/>
    </location>
</feature>
<sequence>MKQQQSKKVDNKVTIRRKDKHVPILIEELIDYYGFGKHTIKMVFLLSCVCFAYGALTNILANVILINWACEPGDRADEPQLVWATLCIGLALGSFYFGWLADRYGRKLMIAVTTTLSLYFTLLLCASESHFDALLILFFTASGLSGGRIISNYSAESFPVKHRARIQTVLGLSSSLGSVVYSYLAYTQRLGWRHFTLTASAPLIVFIVIPFWLPESIPYLQMTGNEDELYRVFQHLAESHGKNLKRRTLLTARTIKNRGNLPTLFSKSTICGTLIVMLLWATSRLSMSVSTVLHYNTIVFNKTTCPENQVDILQSLSFKEVLNCKHSSDVFYVSFIGSLAESIGLAITFIFINHVSRRFAFICLLLINSAGFIAMNICSVATIHTALVLITMATSASFFQVLCIFTNEFYHASVRCTATGMFNFISLLALVLIPILISLSFALTPIVVTVFFVSFAVLCCFGLWWTRIKTT</sequence>
<feature type="domain" description="Major facilitator superfamily (MFS) profile" evidence="7">
    <location>
        <begin position="42"/>
        <end position="471"/>
    </location>
</feature>
<dbReference type="GeneID" id="136809244"/>
<dbReference type="AlphaFoldDB" id="A0A7M5WLE6"/>
<keyword evidence="2" id="KW-0813">Transport</keyword>
<feature type="transmembrane region" description="Helical" evidence="6">
    <location>
        <begin position="443"/>
        <end position="465"/>
    </location>
</feature>
<feature type="transmembrane region" description="Helical" evidence="6">
    <location>
        <begin position="417"/>
        <end position="437"/>
    </location>
</feature>
<evidence type="ECO:0000256" key="3">
    <source>
        <dbReference type="ARBA" id="ARBA00022692"/>
    </source>
</evidence>
<dbReference type="PANTHER" id="PTHR23511">
    <property type="entry name" value="SYNAPTIC VESICLE GLYCOPROTEIN 2"/>
    <property type="match status" value="1"/>
</dbReference>
<protein>
    <recommendedName>
        <fullName evidence="7">Major facilitator superfamily (MFS) profile domain-containing protein</fullName>
    </recommendedName>
</protein>